<protein>
    <recommendedName>
        <fullName evidence="2">Trypsin-co-occurring domain-containing protein</fullName>
    </recommendedName>
</protein>
<dbReference type="Proteomes" id="UP000249467">
    <property type="component" value="Unassembled WGS sequence"/>
</dbReference>
<accession>A0A2W4WI82</accession>
<dbReference type="AlphaFoldDB" id="A0A2W4WI82"/>
<evidence type="ECO:0000313" key="4">
    <source>
        <dbReference type="Proteomes" id="UP000249467"/>
    </source>
</evidence>
<dbReference type="EMBL" id="QBML01000002">
    <property type="protein sequence ID" value="PZO44576.1"/>
    <property type="molecule type" value="Genomic_DNA"/>
</dbReference>
<gene>
    <name evidence="3" type="ORF">DCF19_02180</name>
</gene>
<proteinExistence type="predicted"/>
<organism evidence="3 4">
    <name type="scientific">Pseudanabaena frigida</name>
    <dbReference type="NCBI Taxonomy" id="945775"/>
    <lineage>
        <taxon>Bacteria</taxon>
        <taxon>Bacillati</taxon>
        <taxon>Cyanobacteriota</taxon>
        <taxon>Cyanophyceae</taxon>
        <taxon>Pseudanabaenales</taxon>
        <taxon>Pseudanabaenaceae</taxon>
        <taxon>Pseudanabaena</taxon>
    </lineage>
</organism>
<evidence type="ECO:0000313" key="3">
    <source>
        <dbReference type="EMBL" id="PZO44576.1"/>
    </source>
</evidence>
<comment type="caution">
    <text evidence="3">The sequence shown here is derived from an EMBL/GenBank/DDBJ whole genome shotgun (WGS) entry which is preliminary data.</text>
</comment>
<reference evidence="3 4" key="2">
    <citation type="submission" date="2018-06" db="EMBL/GenBank/DDBJ databases">
        <title>Metagenomic assembly of (sub)arctic Cyanobacteria and their associated microbiome from non-axenic cultures.</title>
        <authorList>
            <person name="Baurain D."/>
        </authorList>
    </citation>
    <scope>NUCLEOTIDE SEQUENCE [LARGE SCALE GENOMIC DNA]</scope>
    <source>
        <strain evidence="3">ULC066bin1</strain>
    </source>
</reference>
<dbReference type="InterPro" id="IPR045794">
    <property type="entry name" value="Trypco1"/>
</dbReference>
<sequence length="179" mass="20119">MSNFVAVNEESEDAFYIEVIPVESNSGIKKTSKADVIEKLTTERFDNALRKAVLPACNTFVSLWQEVKQSNSLVADSAEVEFNLGLTASGNMAIVQTSGQASFKIKVTWKFKPPIVDKKALYEQINDDIDLLKKEAEELEQFLNQAESSDQVEEEPKISYTKHRGIIPNVRKLEKLSSF</sequence>
<dbReference type="NCBIfam" id="NF041216">
    <property type="entry name" value="CU044_2847_fam"/>
    <property type="match status" value="1"/>
</dbReference>
<feature type="domain" description="Trypsin-co-occurring" evidence="2">
    <location>
        <begin position="13"/>
        <end position="111"/>
    </location>
</feature>
<name>A0A2W4WI82_9CYAN</name>
<keyword evidence="1" id="KW-0175">Coiled coil</keyword>
<evidence type="ECO:0000259" key="2">
    <source>
        <dbReference type="Pfam" id="PF19493"/>
    </source>
</evidence>
<dbReference type="Pfam" id="PF19493">
    <property type="entry name" value="Trypco1"/>
    <property type="match status" value="1"/>
</dbReference>
<reference evidence="3 4" key="1">
    <citation type="submission" date="2018-04" db="EMBL/GenBank/DDBJ databases">
        <authorList>
            <person name="Go L.Y."/>
            <person name="Mitchell J.A."/>
        </authorList>
    </citation>
    <scope>NUCLEOTIDE SEQUENCE [LARGE SCALE GENOMIC DNA]</scope>
    <source>
        <strain evidence="3">ULC066bin1</strain>
    </source>
</reference>
<feature type="coiled-coil region" evidence="1">
    <location>
        <begin position="115"/>
        <end position="149"/>
    </location>
</feature>
<evidence type="ECO:0000256" key="1">
    <source>
        <dbReference type="SAM" id="Coils"/>
    </source>
</evidence>